<evidence type="ECO:0000313" key="2">
    <source>
        <dbReference type="EMBL" id="MED6171574.1"/>
    </source>
</evidence>
<keyword evidence="1" id="KW-1133">Transmembrane helix</keyword>
<sequence>MWFSDEDPSANTVRTLCVVVVCTPLTMFQFGIFVTRILGIVIGPEWHLPHEVEDTLAISEDQSSYIPRNLKSFGSG</sequence>
<reference evidence="2 3" key="1">
    <citation type="journal article" date="2023" name="Plants (Basel)">
        <title>Bridging the Gap: Combining Genomics and Transcriptomics Approaches to Understand Stylosanthes scabra, an Orphan Legume from the Brazilian Caatinga.</title>
        <authorList>
            <person name="Ferreira-Neto J.R.C."/>
            <person name="da Silva M.D."/>
            <person name="Binneck E."/>
            <person name="de Melo N.F."/>
            <person name="da Silva R.H."/>
            <person name="de Melo A.L.T.M."/>
            <person name="Pandolfi V."/>
            <person name="Bustamante F.O."/>
            <person name="Brasileiro-Vidal A.C."/>
            <person name="Benko-Iseppon A.M."/>
        </authorList>
    </citation>
    <scope>NUCLEOTIDE SEQUENCE [LARGE SCALE GENOMIC DNA]</scope>
    <source>
        <tissue evidence="2">Leaves</tissue>
    </source>
</reference>
<keyword evidence="3" id="KW-1185">Reference proteome</keyword>
<comment type="caution">
    <text evidence="2">The sequence shown here is derived from an EMBL/GenBank/DDBJ whole genome shotgun (WGS) entry which is preliminary data.</text>
</comment>
<feature type="transmembrane region" description="Helical" evidence="1">
    <location>
        <begin position="12"/>
        <end position="34"/>
    </location>
</feature>
<proteinExistence type="predicted"/>
<dbReference type="EMBL" id="JASCZI010151269">
    <property type="protein sequence ID" value="MED6171574.1"/>
    <property type="molecule type" value="Genomic_DNA"/>
</dbReference>
<name>A0ABU6VDJ0_9FABA</name>
<keyword evidence="1" id="KW-0812">Transmembrane</keyword>
<dbReference type="Proteomes" id="UP001341840">
    <property type="component" value="Unassembled WGS sequence"/>
</dbReference>
<accession>A0ABU6VDJ0</accession>
<protein>
    <submittedName>
        <fullName evidence="2">Uncharacterized protein</fullName>
    </submittedName>
</protein>
<keyword evidence="1" id="KW-0472">Membrane</keyword>
<evidence type="ECO:0000256" key="1">
    <source>
        <dbReference type="SAM" id="Phobius"/>
    </source>
</evidence>
<evidence type="ECO:0000313" key="3">
    <source>
        <dbReference type="Proteomes" id="UP001341840"/>
    </source>
</evidence>
<organism evidence="2 3">
    <name type="scientific">Stylosanthes scabra</name>
    <dbReference type="NCBI Taxonomy" id="79078"/>
    <lineage>
        <taxon>Eukaryota</taxon>
        <taxon>Viridiplantae</taxon>
        <taxon>Streptophyta</taxon>
        <taxon>Embryophyta</taxon>
        <taxon>Tracheophyta</taxon>
        <taxon>Spermatophyta</taxon>
        <taxon>Magnoliopsida</taxon>
        <taxon>eudicotyledons</taxon>
        <taxon>Gunneridae</taxon>
        <taxon>Pentapetalae</taxon>
        <taxon>rosids</taxon>
        <taxon>fabids</taxon>
        <taxon>Fabales</taxon>
        <taxon>Fabaceae</taxon>
        <taxon>Papilionoideae</taxon>
        <taxon>50 kb inversion clade</taxon>
        <taxon>dalbergioids sensu lato</taxon>
        <taxon>Dalbergieae</taxon>
        <taxon>Pterocarpus clade</taxon>
        <taxon>Stylosanthes</taxon>
    </lineage>
</organism>
<gene>
    <name evidence="2" type="ORF">PIB30_041870</name>
</gene>